<keyword evidence="1" id="KW-0472">Membrane</keyword>
<feature type="transmembrane region" description="Helical" evidence="1">
    <location>
        <begin position="48"/>
        <end position="69"/>
    </location>
</feature>
<organism evidence="2 3">
    <name type="scientific">Pseudonocardia halophobica</name>
    <dbReference type="NCBI Taxonomy" id="29401"/>
    <lineage>
        <taxon>Bacteria</taxon>
        <taxon>Bacillati</taxon>
        <taxon>Actinomycetota</taxon>
        <taxon>Actinomycetes</taxon>
        <taxon>Pseudonocardiales</taxon>
        <taxon>Pseudonocardiaceae</taxon>
        <taxon>Pseudonocardia</taxon>
    </lineage>
</organism>
<keyword evidence="1" id="KW-1133">Transmembrane helix</keyword>
<keyword evidence="3" id="KW-1185">Reference proteome</keyword>
<proteinExistence type="predicted"/>
<dbReference type="EMBL" id="BSFQ01000038">
    <property type="protein sequence ID" value="GLL14921.1"/>
    <property type="molecule type" value="Genomic_DNA"/>
</dbReference>
<keyword evidence="1" id="KW-0812">Transmembrane</keyword>
<dbReference type="InterPro" id="IPR019662">
    <property type="entry name" value="DUF2516"/>
</dbReference>
<evidence type="ECO:0000313" key="2">
    <source>
        <dbReference type="EMBL" id="GLL14921.1"/>
    </source>
</evidence>
<evidence type="ECO:0000256" key="1">
    <source>
        <dbReference type="SAM" id="Phobius"/>
    </source>
</evidence>
<feature type="transmembrane region" description="Helical" evidence="1">
    <location>
        <begin position="6"/>
        <end position="28"/>
    </location>
</feature>
<reference evidence="2" key="2">
    <citation type="submission" date="2023-01" db="EMBL/GenBank/DDBJ databases">
        <authorList>
            <person name="Sun Q."/>
            <person name="Evtushenko L."/>
        </authorList>
    </citation>
    <scope>NUCLEOTIDE SEQUENCE</scope>
    <source>
        <strain evidence="2">VKM Ac-1069</strain>
    </source>
</reference>
<comment type="caution">
    <text evidence="2">The sequence shown here is derived from an EMBL/GenBank/DDBJ whole genome shotgun (WGS) entry which is preliminary data.</text>
</comment>
<gene>
    <name evidence="2" type="ORF">GCM10017577_60700</name>
</gene>
<dbReference type="AlphaFoldDB" id="A0A9W6NZJ2"/>
<feature type="transmembrane region" description="Helical" evidence="1">
    <location>
        <begin position="89"/>
        <end position="106"/>
    </location>
</feature>
<sequence length="120" mass="12670">MNVFTMLDRLVLCVIGIVVAVCSGYAFVHAVRQRADAFQAASKLTKNAWLGITGAAALFLLVIPIFGVISSPSLLGVVASFQGLRSELTLFWLAGTVAMLVYLVDVKPAVVAASRGGNSW</sequence>
<evidence type="ECO:0000313" key="3">
    <source>
        <dbReference type="Proteomes" id="UP001143463"/>
    </source>
</evidence>
<accession>A0A9W6NZJ2</accession>
<name>A0A9W6NZJ2_9PSEU</name>
<protein>
    <submittedName>
        <fullName evidence="2">Uncharacterized protein</fullName>
    </submittedName>
</protein>
<dbReference type="Proteomes" id="UP001143463">
    <property type="component" value="Unassembled WGS sequence"/>
</dbReference>
<reference evidence="2" key="1">
    <citation type="journal article" date="2014" name="Int. J. Syst. Evol. Microbiol.">
        <title>Complete genome sequence of Corynebacterium casei LMG S-19264T (=DSM 44701T), isolated from a smear-ripened cheese.</title>
        <authorList>
            <consortium name="US DOE Joint Genome Institute (JGI-PGF)"/>
            <person name="Walter F."/>
            <person name="Albersmeier A."/>
            <person name="Kalinowski J."/>
            <person name="Ruckert C."/>
        </authorList>
    </citation>
    <scope>NUCLEOTIDE SEQUENCE</scope>
    <source>
        <strain evidence="2">VKM Ac-1069</strain>
    </source>
</reference>
<dbReference type="Pfam" id="PF10724">
    <property type="entry name" value="DUF2516"/>
    <property type="match status" value="1"/>
</dbReference>